<keyword evidence="2" id="KW-1185">Reference proteome</keyword>
<evidence type="ECO:0000313" key="1">
    <source>
        <dbReference type="EMBL" id="MPC08932.1"/>
    </source>
</evidence>
<dbReference type="Proteomes" id="UP000324222">
    <property type="component" value="Unassembled WGS sequence"/>
</dbReference>
<gene>
    <name evidence="1" type="ORF">E2C01_001529</name>
</gene>
<protein>
    <submittedName>
        <fullName evidence="1">Uncharacterized protein</fullName>
    </submittedName>
</protein>
<sequence length="64" mass="6801">MSRSPRHQQCSSSVSGSRLWKASQEPFFLLAVAAVLGASASFAMHAMAAEGSSNRRPTSSVYVL</sequence>
<organism evidence="1 2">
    <name type="scientific">Portunus trituberculatus</name>
    <name type="common">Swimming crab</name>
    <name type="synonym">Neptunus trituberculatus</name>
    <dbReference type="NCBI Taxonomy" id="210409"/>
    <lineage>
        <taxon>Eukaryota</taxon>
        <taxon>Metazoa</taxon>
        <taxon>Ecdysozoa</taxon>
        <taxon>Arthropoda</taxon>
        <taxon>Crustacea</taxon>
        <taxon>Multicrustacea</taxon>
        <taxon>Malacostraca</taxon>
        <taxon>Eumalacostraca</taxon>
        <taxon>Eucarida</taxon>
        <taxon>Decapoda</taxon>
        <taxon>Pleocyemata</taxon>
        <taxon>Brachyura</taxon>
        <taxon>Eubrachyura</taxon>
        <taxon>Portunoidea</taxon>
        <taxon>Portunidae</taxon>
        <taxon>Portuninae</taxon>
        <taxon>Portunus</taxon>
    </lineage>
</organism>
<reference evidence="1 2" key="1">
    <citation type="submission" date="2019-05" db="EMBL/GenBank/DDBJ databases">
        <title>Another draft genome of Portunus trituberculatus and its Hox gene families provides insights of decapod evolution.</title>
        <authorList>
            <person name="Jeong J.-H."/>
            <person name="Song I."/>
            <person name="Kim S."/>
            <person name="Choi T."/>
            <person name="Kim D."/>
            <person name="Ryu S."/>
            <person name="Kim W."/>
        </authorList>
    </citation>
    <scope>NUCLEOTIDE SEQUENCE [LARGE SCALE GENOMIC DNA]</scope>
    <source>
        <tissue evidence="1">Muscle</tissue>
    </source>
</reference>
<accession>A0A5B7CGV4</accession>
<proteinExistence type="predicted"/>
<name>A0A5B7CGV4_PORTR</name>
<evidence type="ECO:0000313" key="2">
    <source>
        <dbReference type="Proteomes" id="UP000324222"/>
    </source>
</evidence>
<dbReference type="AlphaFoldDB" id="A0A5B7CGV4"/>
<comment type="caution">
    <text evidence="1">The sequence shown here is derived from an EMBL/GenBank/DDBJ whole genome shotgun (WGS) entry which is preliminary data.</text>
</comment>
<dbReference type="EMBL" id="VSRR010000049">
    <property type="protein sequence ID" value="MPC08932.1"/>
    <property type="molecule type" value="Genomic_DNA"/>
</dbReference>